<dbReference type="PROSITE" id="PS51272">
    <property type="entry name" value="SLH"/>
    <property type="match status" value="3"/>
</dbReference>
<sequence length="1540" mass="162735">MMKRMLSSRALALGLALLLVISILGSSLIPAGQAFAEAQQSLIDQGVTETSVTDATYGAAAFTAAAQEPVDVQQAITDAIKYVQTKGVTTDWIAISYGRLGLKIPDSYIASLEKSVKSAMTASSPPYVTTYARLALAVTAIGRDATNFGGYNLIEPIYNSKDVAAQGINGPIYALLAITAGQYNVPDDAVWSKERIANNLISKQDPSGVFSAFGSNADITGMALQSLYTYNGFPEVETAGQRAVDWLSKNQNKDGGYDSRWGVSSEANSQAILGLTTAGIDPTGPEFTKGQNNLITNLLAYQMPDGGFRHAMSGKSDNLATEQALQALISYQLFLKGEKFYSLKQPASQKPAVQASIRIEGPEGTIAQGNVEAPTALKALEEISKKNNIPLNIEDTAYGKYVAGINGIEQGLYGKSDGWMFAVQKDGYWEMPDVGAGDYVLDPGQQVVFYYGDFSNTSLINHVNVLPDLPAPGEAFTIQVYKDVTNWVDNQPQTSNVPAQGVKVVIGANSVTTDSDGKAVFAGLPAGTYNIEVTGYSQDSAPTVLRTLSTFSVTAESHSAITIEGPEGSVASGTVDATSPLQALRKLSQSNNIPLEVTGSAWGEYVSAINKIEAGKYHGYDGWMYAVKKDGHWTSPNTGAGAYLLQSGEEIVFYYGDYGITSLIDSIQVEPAQPVAGQPFKILVRKNVNDGNTGQAEYLPIKGVQVTINGETATTQDDGRATFASGKAAGDYAIEVTGYRKDAVPTVVRTVSPISVAKDNGTSTPTPAPAKSQVTFSVEGDSIRGTIVPSTTVNLNPGDTPYTLLVRQLGGKVVATGSGTSLYVRSIDGLAEFDRGEKSGWMYSVNGVFPNYSAGAYTTLADGDTVAWRYTTNLGVDLGEPSFETDPKGPTTGTPGTGTAVVISPDNALPLNKVGQTTTVSNANEKMTSAQAAELKQTLAANTVSLSQAIPVGAAATLKDNAGEVQLSIPAGAVSSGVTINVKEISSSRSELVSGLYEFTPDGTKFAKPVDLAIKVPITTEHLDNLTMAWLNKTTNEWIPVPTTVDAKTGIVTGKVSHFTDYAVIDRSLWEPQQDQIKKDIAGAVKYITSAETISDWQAIGLARSGNTVPASYLSGLKAQLAEAKGEFRKVTDYERIALAAAAVGSDPQSISGYNLIEKIYNNANMIAQGSNGVIFALTALDSGAYAVPANAQWTRERLVDWLLKQQTKEGGFPLSVGGAADIDITAMAVTALSNYKDQALVKAAIDKALGWLSAQQLENGGYKSYGAENSESVSQVMIALTSVGTGLNDPRFVKAKGGLLSNLATFKQGDGGYAHALSDKTSNSIATEQALLALAAYDRFLNDKDKLYSFSAAPVVTTPVPSVTFADEGQISAWALKSVHTAFDNKLMQGVSADSLVFAPKANITRAQFAALLLRLTGNQPANASSASVFSDVQPGAWYYGDVIKAKELGIIDGVSKTAFNPNGTITRQDMAVMIARAFKLEAPVNKPSFKDEVSISMYALGSVQSVSELGYMTGFNGSFDPSAPVTREMAAVVAVRLP</sequence>
<dbReference type="Gene3D" id="2.170.130.30">
    <property type="match status" value="3"/>
</dbReference>
<dbReference type="InterPro" id="IPR051588">
    <property type="entry name" value="Cobalamin_Transport"/>
</dbReference>
<evidence type="ECO:0000313" key="4">
    <source>
        <dbReference type="Proteomes" id="UP000564806"/>
    </source>
</evidence>
<dbReference type="EMBL" id="JABWCS010000219">
    <property type="protein sequence ID" value="NUU63437.1"/>
    <property type="molecule type" value="Genomic_DNA"/>
</dbReference>
<dbReference type="InterPro" id="IPR013783">
    <property type="entry name" value="Ig-like_fold"/>
</dbReference>
<dbReference type="Gene3D" id="1.50.10.20">
    <property type="match status" value="2"/>
</dbReference>
<feature type="domain" description="SLH" evidence="2">
    <location>
        <begin position="1363"/>
        <end position="1426"/>
    </location>
</feature>
<proteinExistence type="predicted"/>
<dbReference type="InterPro" id="IPR001119">
    <property type="entry name" value="SLH_dom"/>
</dbReference>
<gene>
    <name evidence="3" type="ORF">HPT30_24055</name>
</gene>
<organism evidence="3 4">
    <name type="scientific">Paenibacillus agri</name>
    <dbReference type="NCBI Taxonomy" id="2744309"/>
    <lineage>
        <taxon>Bacteria</taxon>
        <taxon>Bacillati</taxon>
        <taxon>Bacillota</taxon>
        <taxon>Bacilli</taxon>
        <taxon>Bacillales</taxon>
        <taxon>Paenibacillaceae</taxon>
        <taxon>Paenibacillus</taxon>
    </lineage>
</organism>
<dbReference type="CDD" id="cd00688">
    <property type="entry name" value="ISOPREN_C2_like"/>
    <property type="match status" value="1"/>
</dbReference>
<dbReference type="InterPro" id="IPR008930">
    <property type="entry name" value="Terpenoid_cyclase/PrenylTrfase"/>
</dbReference>
<dbReference type="GO" id="GO:0005615">
    <property type="term" value="C:extracellular space"/>
    <property type="evidence" value="ECO:0007669"/>
    <property type="project" value="TreeGrafter"/>
</dbReference>
<dbReference type="Pfam" id="PF00432">
    <property type="entry name" value="Prenyltrans"/>
    <property type="match status" value="2"/>
</dbReference>
<dbReference type="GO" id="GO:0031419">
    <property type="term" value="F:cobalamin binding"/>
    <property type="evidence" value="ECO:0007669"/>
    <property type="project" value="TreeGrafter"/>
</dbReference>
<dbReference type="Gene3D" id="2.60.40.10">
    <property type="entry name" value="Immunoglobulins"/>
    <property type="match status" value="1"/>
</dbReference>
<dbReference type="Gene3D" id="2.60.220.30">
    <property type="match status" value="1"/>
</dbReference>
<dbReference type="GO" id="GO:0003824">
    <property type="term" value="F:catalytic activity"/>
    <property type="evidence" value="ECO:0007669"/>
    <property type="project" value="InterPro"/>
</dbReference>
<dbReference type="Pfam" id="PF00395">
    <property type="entry name" value="SLH"/>
    <property type="match status" value="3"/>
</dbReference>
<dbReference type="PANTHER" id="PTHR10559">
    <property type="entry name" value="TRANSCOBALAMIN-1/GASTRIC INTRINSIC FACTOR"/>
    <property type="match status" value="1"/>
</dbReference>
<feature type="domain" description="SLH" evidence="2">
    <location>
        <begin position="1491"/>
        <end position="1540"/>
    </location>
</feature>
<dbReference type="InterPro" id="IPR027954">
    <property type="entry name" value="Transcobalamin-like_C"/>
</dbReference>
<dbReference type="GO" id="GO:0015889">
    <property type="term" value="P:cobalamin transport"/>
    <property type="evidence" value="ECO:0007669"/>
    <property type="project" value="TreeGrafter"/>
</dbReference>
<protein>
    <submittedName>
        <fullName evidence="3">DUF4430 domain-containing protein</fullName>
    </submittedName>
</protein>
<dbReference type="SUPFAM" id="SSF117074">
    <property type="entry name" value="Hypothetical protein PA1324"/>
    <property type="match status" value="1"/>
</dbReference>
<feature type="domain" description="SLH" evidence="2">
    <location>
        <begin position="1427"/>
        <end position="1490"/>
    </location>
</feature>
<reference evidence="3" key="1">
    <citation type="submission" date="2020-06" db="EMBL/GenBank/DDBJ databases">
        <title>Paenibacillus sp. nov., isolated from soil.</title>
        <authorList>
            <person name="Seo Y.L."/>
        </authorList>
    </citation>
    <scope>NUCLEOTIDE SEQUENCE [LARGE SCALE GENOMIC DNA]</scope>
    <source>
        <strain evidence="3">JW14</strain>
    </source>
</reference>
<keyword evidence="1" id="KW-0677">Repeat</keyword>
<accession>A0A850EVB3</accession>
<dbReference type="InterPro" id="IPR001330">
    <property type="entry name" value="Prenyltrans"/>
</dbReference>
<evidence type="ECO:0000313" key="3">
    <source>
        <dbReference type="EMBL" id="NUU63437.1"/>
    </source>
</evidence>
<dbReference type="Proteomes" id="UP000564806">
    <property type="component" value="Unassembled WGS sequence"/>
</dbReference>
<comment type="caution">
    <text evidence="3">The sequence shown here is derived from an EMBL/GenBank/DDBJ whole genome shotgun (WGS) entry which is preliminary data.</text>
</comment>
<name>A0A850EVB3_9BACL</name>
<evidence type="ECO:0000256" key="1">
    <source>
        <dbReference type="ARBA" id="ARBA00022737"/>
    </source>
</evidence>
<dbReference type="RefSeq" id="WP_175373848.1">
    <property type="nucleotide sequence ID" value="NZ_JABWCS010000219.1"/>
</dbReference>
<dbReference type="Pfam" id="PF14478">
    <property type="entry name" value="DUF4430"/>
    <property type="match status" value="2"/>
</dbReference>
<dbReference type="SUPFAM" id="SSF48239">
    <property type="entry name" value="Terpenoid cyclases/Protein prenyltransferases"/>
    <property type="match status" value="2"/>
</dbReference>
<keyword evidence="4" id="KW-1185">Reference proteome</keyword>
<dbReference type="PANTHER" id="PTHR10559:SF18">
    <property type="entry name" value="TRANSCOBALAMIN II"/>
    <property type="match status" value="1"/>
</dbReference>
<evidence type="ECO:0000259" key="2">
    <source>
        <dbReference type="PROSITE" id="PS51272"/>
    </source>
</evidence>